<reference evidence="4" key="1">
    <citation type="submission" date="2020-04" db="EMBL/GenBank/DDBJ databases">
        <authorList>
            <person name="Chiriac C."/>
            <person name="Salcher M."/>
            <person name="Ghai R."/>
            <person name="Kavagutti S V."/>
        </authorList>
    </citation>
    <scope>NUCLEOTIDE SEQUENCE</scope>
</reference>
<dbReference type="Gene3D" id="3.20.20.70">
    <property type="entry name" value="Aldolase class I"/>
    <property type="match status" value="2"/>
</dbReference>
<dbReference type="EMBL" id="LR796793">
    <property type="protein sequence ID" value="CAB4166370.1"/>
    <property type="molecule type" value="Genomic_DNA"/>
</dbReference>
<dbReference type="EMBL" id="LR796565">
    <property type="protein sequence ID" value="CAB4151392.1"/>
    <property type="molecule type" value="Genomic_DNA"/>
</dbReference>
<evidence type="ECO:0000313" key="4">
    <source>
        <dbReference type="EMBL" id="CAB4166370.1"/>
    </source>
</evidence>
<dbReference type="PANTHER" id="PTHR42966:SF2">
    <property type="entry name" value="PSEUDAMINIC ACID SYNTHASE"/>
    <property type="match status" value="1"/>
</dbReference>
<evidence type="ECO:0000259" key="1">
    <source>
        <dbReference type="Pfam" id="PF03102"/>
    </source>
</evidence>
<gene>
    <name evidence="2" type="ORF">UFOVP305_31</name>
    <name evidence="3" type="ORF">UFOVP593_14</name>
    <name evidence="4" type="ORF">UFOVP842_24</name>
</gene>
<dbReference type="PANTHER" id="PTHR42966">
    <property type="entry name" value="N-ACETYLNEURAMINATE SYNTHASE"/>
    <property type="match status" value="1"/>
</dbReference>
<protein>
    <submittedName>
        <fullName evidence="4">N-acetylneuraminic acid synthase, N-terminal</fullName>
    </submittedName>
</protein>
<proteinExistence type="predicted"/>
<dbReference type="EMBL" id="LR796324">
    <property type="protein sequence ID" value="CAB4136796.1"/>
    <property type="molecule type" value="Genomic_DNA"/>
</dbReference>
<organism evidence="4">
    <name type="scientific">uncultured Caudovirales phage</name>
    <dbReference type="NCBI Taxonomy" id="2100421"/>
    <lineage>
        <taxon>Viruses</taxon>
        <taxon>Duplodnaviria</taxon>
        <taxon>Heunggongvirae</taxon>
        <taxon>Uroviricota</taxon>
        <taxon>Caudoviricetes</taxon>
        <taxon>Peduoviridae</taxon>
        <taxon>Maltschvirus</taxon>
        <taxon>Maltschvirus maltsch</taxon>
    </lineage>
</organism>
<sequence length="240" mass="25810">MNIEGVNVGGDHSCRFIFEVSNAHNGDKDRAIRLIDAAKAAGADFVKFQCYTPDELVAIRGDGPAPEPWGAMGWTMRSLYDVARTPLEWFPDLFAHARSLGLVPFASVFGADSLAVLQAVNCPAYKIARLDNESALLHALVDATGKPKIVSVLPGQSAHADATLFCPPGYPQEPFACTPDIWTAHTGLSYHGTDPAVPMQAVTTGAKLVECHVMLDEEPSELEASVCLTVTQFTTLVRGW</sequence>
<dbReference type="InterPro" id="IPR013132">
    <property type="entry name" value="PseI/NeuA/B-like_N"/>
</dbReference>
<dbReference type="GO" id="GO:0016051">
    <property type="term" value="P:carbohydrate biosynthetic process"/>
    <property type="evidence" value="ECO:0007669"/>
    <property type="project" value="InterPro"/>
</dbReference>
<name>A0A6J5P362_9CAUD</name>
<dbReference type="SUPFAM" id="SSF51569">
    <property type="entry name" value="Aldolase"/>
    <property type="match status" value="1"/>
</dbReference>
<dbReference type="InterPro" id="IPR051690">
    <property type="entry name" value="PseI-like"/>
</dbReference>
<feature type="domain" description="PseI/NeuA/B-like" evidence="1">
    <location>
        <begin position="34"/>
        <end position="152"/>
    </location>
</feature>
<feature type="domain" description="PseI/NeuA/B-like" evidence="1">
    <location>
        <begin position="183"/>
        <end position="238"/>
    </location>
</feature>
<dbReference type="GO" id="GO:0047444">
    <property type="term" value="F:N-acylneuraminate-9-phosphate synthase activity"/>
    <property type="evidence" value="ECO:0007669"/>
    <property type="project" value="TreeGrafter"/>
</dbReference>
<accession>A0A6J5P362</accession>
<dbReference type="InterPro" id="IPR013785">
    <property type="entry name" value="Aldolase_TIM"/>
</dbReference>
<evidence type="ECO:0000313" key="3">
    <source>
        <dbReference type="EMBL" id="CAB4151392.1"/>
    </source>
</evidence>
<dbReference type="Pfam" id="PF03102">
    <property type="entry name" value="NeuB"/>
    <property type="match status" value="2"/>
</dbReference>
<evidence type="ECO:0000313" key="2">
    <source>
        <dbReference type="EMBL" id="CAB4136796.1"/>
    </source>
</evidence>